<organism evidence="1 2">
    <name type="scientific">Streptomyces cupreus</name>
    <dbReference type="NCBI Taxonomy" id="2759956"/>
    <lineage>
        <taxon>Bacteria</taxon>
        <taxon>Bacillati</taxon>
        <taxon>Actinomycetota</taxon>
        <taxon>Actinomycetes</taxon>
        <taxon>Kitasatosporales</taxon>
        <taxon>Streptomycetaceae</taxon>
        <taxon>Streptomyces</taxon>
    </lineage>
</organism>
<keyword evidence="2" id="KW-1185">Reference proteome</keyword>
<reference evidence="1 2" key="1">
    <citation type="submission" date="2020-08" db="EMBL/GenBank/DDBJ databases">
        <title>Streptomyces sp. PSKA01 genome sequencing and assembly.</title>
        <authorList>
            <person name="Mandal S."/>
            <person name="Maiti P.K."/>
            <person name="Das P."/>
        </authorList>
    </citation>
    <scope>NUCLEOTIDE SEQUENCE [LARGE SCALE GENOMIC DNA]</scope>
    <source>
        <strain evidence="1 2">PSKA01</strain>
    </source>
</reference>
<dbReference type="RefSeq" id="WP_186286157.1">
    <property type="nucleotide sequence ID" value="NZ_JACMSF010000047.1"/>
</dbReference>
<evidence type="ECO:0000313" key="2">
    <source>
        <dbReference type="Proteomes" id="UP000584670"/>
    </source>
</evidence>
<comment type="caution">
    <text evidence="1">The sequence shown here is derived from an EMBL/GenBank/DDBJ whole genome shotgun (WGS) entry which is preliminary data.</text>
</comment>
<proteinExistence type="predicted"/>
<dbReference type="SUPFAM" id="SSF56349">
    <property type="entry name" value="DNA breaking-rejoining enzymes"/>
    <property type="match status" value="1"/>
</dbReference>
<evidence type="ECO:0000313" key="1">
    <source>
        <dbReference type="EMBL" id="MBC2906255.1"/>
    </source>
</evidence>
<dbReference type="AlphaFoldDB" id="A0A7X1J8R7"/>
<dbReference type="Proteomes" id="UP000584670">
    <property type="component" value="Unassembled WGS sequence"/>
</dbReference>
<accession>A0A7X1J8R7</accession>
<dbReference type="EMBL" id="JACMSF010000047">
    <property type="protein sequence ID" value="MBC2906255.1"/>
    <property type="molecule type" value="Genomic_DNA"/>
</dbReference>
<name>A0A7X1J8R7_9ACTN</name>
<gene>
    <name evidence="1" type="ORF">H4N64_32900</name>
</gene>
<protein>
    <recommendedName>
        <fullName evidence="3">Integrase</fullName>
    </recommendedName>
</protein>
<sequence>MLVHSGALTERNEYLERITPWLDRLLEHEPAHHVRLIRPFAHWHVLLRARRKARRRSITYGSSEFVKSRIRIALHFLTWLDEQERSLDTLRQEDIDRWLISGPRQRYAIRCFLDWAVRRRIVGSIAVPAPRDGHPVQFIDEDRYTELLRRCLNDVDLPVDVRVAGALVLLFGVTVQRVLQLRLEDLNRGNDSIDLMLGDKPVRLPPRLAQLVLELADSPRDRSAVGRAVGTTQFLFPGRVPGRPAHAAAFANKLNRHDIKITAARNTARITLALDLPAAVLADLFDMHINTAVRWVHRAKRDWSSYIAARAEDLNHQGIPQRWNK</sequence>
<dbReference type="InterPro" id="IPR011010">
    <property type="entry name" value="DNA_brk_join_enz"/>
</dbReference>
<evidence type="ECO:0008006" key="3">
    <source>
        <dbReference type="Google" id="ProtNLM"/>
    </source>
</evidence>
<dbReference type="GO" id="GO:0003677">
    <property type="term" value="F:DNA binding"/>
    <property type="evidence" value="ECO:0007669"/>
    <property type="project" value="InterPro"/>
</dbReference>